<keyword evidence="2" id="KW-0645">Protease</keyword>
<dbReference type="AlphaFoldDB" id="A0A9X4NUT7"/>
<protein>
    <submittedName>
        <fullName evidence="2">Serine-type D-Ala-D-Ala carboxypeptidase</fullName>
    </submittedName>
</protein>
<dbReference type="InterPro" id="IPR012338">
    <property type="entry name" value="Beta-lactam/transpept-like"/>
</dbReference>
<proteinExistence type="predicted"/>
<dbReference type="InterPro" id="IPR001466">
    <property type="entry name" value="Beta-lactam-related"/>
</dbReference>
<dbReference type="Gene3D" id="3.40.710.10">
    <property type="entry name" value="DD-peptidase/beta-lactamase superfamily"/>
    <property type="match status" value="1"/>
</dbReference>
<evidence type="ECO:0000313" key="3">
    <source>
        <dbReference type="Proteomes" id="UP001152876"/>
    </source>
</evidence>
<evidence type="ECO:0000259" key="1">
    <source>
        <dbReference type="Pfam" id="PF00144"/>
    </source>
</evidence>
<reference evidence="2" key="1">
    <citation type="submission" date="2013-01" db="EMBL/GenBank/DDBJ databases">
        <title>Genome draft of Hydrogenophaga taeniospiralis 2K1.</title>
        <authorList>
            <person name="Gomila M."/>
            <person name="Lalucat J."/>
        </authorList>
    </citation>
    <scope>NUCLEOTIDE SEQUENCE</scope>
    <source>
        <strain evidence="2">CCUG 15921</strain>
    </source>
</reference>
<dbReference type="Pfam" id="PF00144">
    <property type="entry name" value="Beta-lactamase"/>
    <property type="match status" value="1"/>
</dbReference>
<organism evidence="2 3">
    <name type="scientific">Hydrogenophaga taeniospiralis CCUG 15921</name>
    <dbReference type="NCBI Taxonomy" id="1281780"/>
    <lineage>
        <taxon>Bacteria</taxon>
        <taxon>Pseudomonadati</taxon>
        <taxon>Pseudomonadota</taxon>
        <taxon>Betaproteobacteria</taxon>
        <taxon>Burkholderiales</taxon>
        <taxon>Comamonadaceae</taxon>
        <taxon>Hydrogenophaga</taxon>
    </lineage>
</organism>
<feature type="domain" description="Beta-lactamase-related" evidence="1">
    <location>
        <begin position="9"/>
        <end position="281"/>
    </location>
</feature>
<keyword evidence="2" id="KW-0121">Carboxypeptidase</keyword>
<dbReference type="InterPro" id="IPR050789">
    <property type="entry name" value="Diverse_Enzym_Activities"/>
</dbReference>
<gene>
    <name evidence="2" type="ORF">H010_05815</name>
</gene>
<name>A0A9X4NUT7_9BURK</name>
<dbReference type="PANTHER" id="PTHR43283">
    <property type="entry name" value="BETA-LACTAMASE-RELATED"/>
    <property type="match status" value="1"/>
</dbReference>
<sequence length="296" mass="31634">MASGCSPAAPVGADAVFQAASLTKPVIAFVALQLVREGRLDVRAPVSRYLPDGYTHRQNPFGGPQDRRVDAVPASTLARIPLGTLLNHSSGLPNWTRGPLAPEFEPGSRWQYSGEGYVLLQAVISAVTGQDIESVVAQRVFEPLGMRHSRLRLTDDIRAQVLDGTSRLGGRVRFDMREPNAAASLYTTAADYARLLAAWLADPTLLALVMEQAVSTDVALGLAWGKGWGIETAAGGPYLWQWGNNPGFRAFAMVSVASRNGFVLLTNSERGMPLAASLAHATVPAEHGVFRFSALG</sequence>
<dbReference type="GO" id="GO:0004180">
    <property type="term" value="F:carboxypeptidase activity"/>
    <property type="evidence" value="ECO:0007669"/>
    <property type="project" value="UniProtKB-KW"/>
</dbReference>
<dbReference type="Proteomes" id="UP001152876">
    <property type="component" value="Unassembled WGS sequence"/>
</dbReference>
<keyword evidence="3" id="KW-1185">Reference proteome</keyword>
<accession>A0A9X4NUT7</accession>
<dbReference type="EMBL" id="AOGK01000004">
    <property type="protein sequence ID" value="MDG5974760.1"/>
    <property type="molecule type" value="Genomic_DNA"/>
</dbReference>
<dbReference type="PANTHER" id="PTHR43283:SF18">
    <property type="match status" value="1"/>
</dbReference>
<evidence type="ECO:0000313" key="2">
    <source>
        <dbReference type="EMBL" id="MDG5974760.1"/>
    </source>
</evidence>
<comment type="caution">
    <text evidence="2">The sequence shown here is derived from an EMBL/GenBank/DDBJ whole genome shotgun (WGS) entry which is preliminary data.</text>
</comment>
<dbReference type="SUPFAM" id="SSF56601">
    <property type="entry name" value="beta-lactamase/transpeptidase-like"/>
    <property type="match status" value="1"/>
</dbReference>
<keyword evidence="2" id="KW-0378">Hydrolase</keyword>